<dbReference type="Proteomes" id="UP000092713">
    <property type="component" value="Unassembled WGS sequence"/>
</dbReference>
<dbReference type="AlphaFoldDB" id="A0A1A7C1Y4"/>
<dbReference type="InterPro" id="IPR020369">
    <property type="entry name" value="Mobilisation_protein_B"/>
</dbReference>
<comment type="caution">
    <text evidence="2">The sequence shown here is derived from an EMBL/GenBank/DDBJ whole genome shotgun (WGS) entry which is preliminary data.</text>
</comment>
<evidence type="ECO:0000313" key="2">
    <source>
        <dbReference type="EMBL" id="OBV38323.1"/>
    </source>
</evidence>
<evidence type="ECO:0000313" key="3">
    <source>
        <dbReference type="Proteomes" id="UP000092713"/>
    </source>
</evidence>
<accession>A0A1A7C1Y4</accession>
<dbReference type="EMBL" id="LOCQ01000058">
    <property type="protein sequence ID" value="OBV38323.1"/>
    <property type="molecule type" value="Genomic_DNA"/>
</dbReference>
<gene>
    <name evidence="2" type="ORF">ASR47_1005278</name>
</gene>
<keyword evidence="1" id="KW-0472">Membrane</keyword>
<feature type="transmembrane region" description="Helical" evidence="1">
    <location>
        <begin position="113"/>
        <end position="134"/>
    </location>
</feature>
<keyword evidence="1" id="KW-1133">Transmembrane helix</keyword>
<organism evidence="2 3">
    <name type="scientific">Janthinobacterium psychrotolerans</name>
    <dbReference type="NCBI Taxonomy" id="1747903"/>
    <lineage>
        <taxon>Bacteria</taxon>
        <taxon>Pseudomonadati</taxon>
        <taxon>Pseudomonadota</taxon>
        <taxon>Betaproteobacteria</taxon>
        <taxon>Burkholderiales</taxon>
        <taxon>Oxalobacteraceae</taxon>
        <taxon>Janthinobacterium</taxon>
    </lineage>
</organism>
<keyword evidence="1" id="KW-0812">Transmembrane</keyword>
<reference evidence="2 3" key="1">
    <citation type="submission" date="2016-04" db="EMBL/GenBank/DDBJ databases">
        <title>Draft genome sequence of Janthinobacterium psychrotolerans sp. nov., isolated from freshwater sediments in Denmark.</title>
        <authorList>
            <person name="Gong X."/>
            <person name="Skrivergaard S."/>
            <person name="Korsgaard B.S."/>
            <person name="Schreiber L."/>
            <person name="Marshall I.P."/>
            <person name="Finster K."/>
            <person name="Schramm A."/>
        </authorList>
    </citation>
    <scope>NUCLEOTIDE SEQUENCE [LARGE SCALE GENOMIC DNA]</scope>
    <source>
        <strain evidence="2 3">S3-2</strain>
    </source>
</reference>
<keyword evidence="3" id="KW-1185">Reference proteome</keyword>
<proteinExistence type="predicted"/>
<sequence length="166" mass="18151">MTKSETLRRLATAENTAQLDALACRMAQLHQAKLASAEELAATLEPLAQAMAALTDETRQTMQQLGLDGTRQGEQFRRQIETATSAWRCAEQAARESAQAIECGSRMLSQRQYLLATLVGMMTGLLASALWLWLAPAPRLQNVLDAQQLVALIRPATAAWKPCEGK</sequence>
<name>A0A1A7C1Y4_9BURK</name>
<dbReference type="Pfam" id="PF17511">
    <property type="entry name" value="Mobilization_B"/>
    <property type="match status" value="1"/>
</dbReference>
<protein>
    <recommendedName>
        <fullName evidence="4">Relaxasome subunit MobB</fullName>
    </recommendedName>
</protein>
<evidence type="ECO:0008006" key="4">
    <source>
        <dbReference type="Google" id="ProtNLM"/>
    </source>
</evidence>
<evidence type="ECO:0000256" key="1">
    <source>
        <dbReference type="SAM" id="Phobius"/>
    </source>
</evidence>